<reference evidence="1 2" key="1">
    <citation type="submission" date="2023-07" db="EMBL/GenBank/DDBJ databases">
        <title>Comparative genomics of wheat-associated soil bacteria to identify genetic determinants of phenazine resistance.</title>
        <authorList>
            <person name="Mouncey N."/>
        </authorList>
    </citation>
    <scope>NUCLEOTIDE SEQUENCE [LARGE SCALE GENOMIC DNA]</scope>
    <source>
        <strain evidence="1 2">W1I3</strain>
    </source>
</reference>
<name>A0ABU0PKF5_9MICC</name>
<dbReference type="Proteomes" id="UP001236806">
    <property type="component" value="Unassembled WGS sequence"/>
</dbReference>
<protein>
    <submittedName>
        <fullName evidence="1">Uncharacterized protein</fullName>
    </submittedName>
</protein>
<gene>
    <name evidence="1" type="ORF">QFZ36_002016</name>
</gene>
<evidence type="ECO:0000313" key="1">
    <source>
        <dbReference type="EMBL" id="MDQ0674455.1"/>
    </source>
</evidence>
<keyword evidence="2" id="KW-1185">Reference proteome</keyword>
<accession>A0ABU0PKF5</accession>
<dbReference type="EMBL" id="JAUSXB010000001">
    <property type="protein sequence ID" value="MDQ0674455.1"/>
    <property type="molecule type" value="Genomic_DNA"/>
</dbReference>
<organism evidence="1 2">
    <name type="scientific">Pseudarthrobacter siccitolerans</name>
    <dbReference type="NCBI Taxonomy" id="861266"/>
    <lineage>
        <taxon>Bacteria</taxon>
        <taxon>Bacillati</taxon>
        <taxon>Actinomycetota</taxon>
        <taxon>Actinomycetes</taxon>
        <taxon>Micrococcales</taxon>
        <taxon>Micrococcaceae</taxon>
        <taxon>Pseudarthrobacter</taxon>
    </lineage>
</organism>
<evidence type="ECO:0000313" key="2">
    <source>
        <dbReference type="Proteomes" id="UP001236806"/>
    </source>
</evidence>
<proteinExistence type="predicted"/>
<comment type="caution">
    <text evidence="1">The sequence shown here is derived from an EMBL/GenBank/DDBJ whole genome shotgun (WGS) entry which is preliminary data.</text>
</comment>
<sequence>MIAVPIIDRNGSTASSDYWEALFRLTGAMAVGEC</sequence>